<dbReference type="Proteomes" id="UP000501534">
    <property type="component" value="Chromosome"/>
</dbReference>
<evidence type="ECO:0000313" key="2">
    <source>
        <dbReference type="EMBL" id="QJR11972.1"/>
    </source>
</evidence>
<dbReference type="RefSeq" id="WP_171093758.1">
    <property type="nucleotide sequence ID" value="NZ_CP053069.1"/>
</dbReference>
<name>A0A6M4GY77_9PROT</name>
<gene>
    <name evidence="2" type="ORF">DSM104443_03055</name>
</gene>
<evidence type="ECO:0008006" key="4">
    <source>
        <dbReference type="Google" id="ProtNLM"/>
    </source>
</evidence>
<reference evidence="2 3" key="1">
    <citation type="submission" date="2020-04" db="EMBL/GenBank/DDBJ databases">
        <title>Usitatibacter rugosus gen. nov., sp. nov. and Usitatibacter palustris sp. nov., novel members of Usitatibacteraceae fam. nov. within the order Nitrosomonadales isolated from soil.</title>
        <authorList>
            <person name="Huber K.J."/>
            <person name="Neumann-Schaal M."/>
            <person name="Geppert A."/>
            <person name="Luckner M."/>
            <person name="Wanner G."/>
            <person name="Overmann J."/>
        </authorList>
    </citation>
    <scope>NUCLEOTIDE SEQUENCE [LARGE SCALE GENOMIC DNA]</scope>
    <source>
        <strain evidence="2 3">0125_3</strain>
    </source>
</reference>
<protein>
    <recommendedName>
        <fullName evidence="4">3-phosphoglycerate kinase</fullName>
    </recommendedName>
</protein>
<proteinExistence type="predicted"/>
<dbReference type="AlphaFoldDB" id="A0A6M4GY77"/>
<evidence type="ECO:0000256" key="1">
    <source>
        <dbReference type="SAM" id="SignalP"/>
    </source>
</evidence>
<dbReference type="KEGG" id="uru:DSM104443_03055"/>
<accession>A0A6M4GY77</accession>
<evidence type="ECO:0000313" key="3">
    <source>
        <dbReference type="Proteomes" id="UP000501534"/>
    </source>
</evidence>
<keyword evidence="1" id="KW-0732">Signal</keyword>
<dbReference type="EMBL" id="CP053069">
    <property type="protein sequence ID" value="QJR11972.1"/>
    <property type="molecule type" value="Genomic_DNA"/>
</dbReference>
<sequence length="105" mass="11050">MRTLLACTLLAATAAVAAPRVIPIDIDQELGGLDIEVKSSSGAVTVVTLQNKSAQKADCRAEFEGGLATPVRRAAMVQPGKTATLSYTMKDDIARLHVTLRCKPA</sequence>
<feature type="chain" id="PRO_5027098617" description="3-phosphoglycerate kinase" evidence="1">
    <location>
        <begin position="18"/>
        <end position="105"/>
    </location>
</feature>
<keyword evidence="3" id="KW-1185">Reference proteome</keyword>
<feature type="signal peptide" evidence="1">
    <location>
        <begin position="1"/>
        <end position="17"/>
    </location>
</feature>
<organism evidence="2 3">
    <name type="scientific">Usitatibacter rugosus</name>
    <dbReference type="NCBI Taxonomy" id="2732067"/>
    <lineage>
        <taxon>Bacteria</taxon>
        <taxon>Pseudomonadati</taxon>
        <taxon>Pseudomonadota</taxon>
        <taxon>Betaproteobacteria</taxon>
        <taxon>Nitrosomonadales</taxon>
        <taxon>Usitatibacteraceae</taxon>
        <taxon>Usitatibacter</taxon>
    </lineage>
</organism>